<evidence type="ECO:0000256" key="2">
    <source>
        <dbReference type="PIRSR" id="PIRSR602401-1"/>
    </source>
</evidence>
<dbReference type="InterPro" id="IPR050121">
    <property type="entry name" value="Cytochrome_P450_monoxygenase"/>
</dbReference>
<dbReference type="GO" id="GO:0043386">
    <property type="term" value="P:mycotoxin biosynthetic process"/>
    <property type="evidence" value="ECO:0007669"/>
    <property type="project" value="UniProtKB-ARBA"/>
</dbReference>
<dbReference type="AlphaFoldDB" id="A0AAD6IGJ7"/>
<dbReference type="Pfam" id="PF00067">
    <property type="entry name" value="p450"/>
    <property type="match status" value="1"/>
</dbReference>
<dbReference type="GO" id="GO:0004497">
    <property type="term" value="F:monooxygenase activity"/>
    <property type="evidence" value="ECO:0007669"/>
    <property type="project" value="InterPro"/>
</dbReference>
<feature type="binding site" description="axial binding residue" evidence="2">
    <location>
        <position position="439"/>
    </location>
    <ligand>
        <name>heme</name>
        <dbReference type="ChEBI" id="CHEBI:30413"/>
    </ligand>
    <ligandPart>
        <name>Fe</name>
        <dbReference type="ChEBI" id="CHEBI:18248"/>
    </ligandPart>
</feature>
<dbReference type="GO" id="GO:0016705">
    <property type="term" value="F:oxidoreductase activity, acting on paired donors, with incorporation or reduction of molecular oxygen"/>
    <property type="evidence" value="ECO:0007669"/>
    <property type="project" value="InterPro"/>
</dbReference>
<keyword evidence="2" id="KW-0408">Iron</keyword>
<dbReference type="Proteomes" id="UP001219568">
    <property type="component" value="Unassembled WGS sequence"/>
</dbReference>
<dbReference type="GO" id="GO:0005506">
    <property type="term" value="F:iron ion binding"/>
    <property type="evidence" value="ECO:0007669"/>
    <property type="project" value="InterPro"/>
</dbReference>
<comment type="caution">
    <text evidence="3">The sequence shown here is derived from an EMBL/GenBank/DDBJ whole genome shotgun (WGS) entry which is preliminary data.</text>
</comment>
<evidence type="ECO:0000256" key="1">
    <source>
        <dbReference type="ARBA" id="ARBA00010617"/>
    </source>
</evidence>
<dbReference type="SUPFAM" id="SSF48264">
    <property type="entry name" value="Cytochrome P450"/>
    <property type="match status" value="1"/>
</dbReference>
<reference evidence="3" key="2">
    <citation type="submission" date="2023-01" db="EMBL/GenBank/DDBJ databases">
        <authorList>
            <person name="Petersen C."/>
        </authorList>
    </citation>
    <scope>NUCLEOTIDE SEQUENCE</scope>
    <source>
        <strain evidence="3">IBT 15450</strain>
    </source>
</reference>
<dbReference type="InterPro" id="IPR036396">
    <property type="entry name" value="Cyt_P450_sf"/>
</dbReference>
<dbReference type="InterPro" id="IPR001128">
    <property type="entry name" value="Cyt_P450"/>
</dbReference>
<comment type="cofactor">
    <cofactor evidence="2">
        <name>heme</name>
        <dbReference type="ChEBI" id="CHEBI:30413"/>
    </cofactor>
</comment>
<dbReference type="PANTHER" id="PTHR24305">
    <property type="entry name" value="CYTOCHROME P450"/>
    <property type="match status" value="1"/>
</dbReference>
<sequence>MLQTISAALCTFFGFRNNPLADIPYASCFPTLGLLSEKWSHDFYSTSMRALFNAAAEEGISWTRIGGVPLIYLRDPALIRQVFVKNAESISRCGTQTRGPFGTGKRIIRSALITADGDVARNWHADMTRGFHNRPAMEGFHSKLISIATSHVQKLRDVGMGDNLQSLLQDYAMDAVWCLGLGLENASQCTREWQEPFAQYVQMAASMSYPLHHTMINLMCGRNFEEPDYYENDLHERIENCVLQLLEANADLLNPEAVKTLEQMSFLQRISHETGGSATQPITPDVLAHARQIFSHGFPAPTLLLLWALRELTLYPEVKQKLRTELQESDWHHRQELQLLSKLPYLNAVVNELLRLHPPIPTTARAIDRPINMQTQSGASLVIPMQARVAVSLAMLHQDPHVWGEDASRFRPERWDGLLPNTMEGECKYLPFLTGHRRCPCTGFVLQQVKVFLAVLLTEVELEVTNASTVEKKLGPVSEPTEPLTFTTSPITTY</sequence>
<evidence type="ECO:0000313" key="4">
    <source>
        <dbReference type="Proteomes" id="UP001219568"/>
    </source>
</evidence>
<keyword evidence="4" id="KW-1185">Reference proteome</keyword>
<evidence type="ECO:0000313" key="3">
    <source>
        <dbReference type="EMBL" id="KAJ6045246.1"/>
    </source>
</evidence>
<name>A0AAD6IGJ7_PENCN</name>
<keyword evidence="2" id="KW-0349">Heme</keyword>
<protein>
    <submittedName>
        <fullName evidence="3">Cytochrome P450</fullName>
    </submittedName>
</protein>
<dbReference type="PANTHER" id="PTHR24305:SF166">
    <property type="entry name" value="CYTOCHROME P450 12A4, MITOCHONDRIAL-RELATED"/>
    <property type="match status" value="1"/>
</dbReference>
<dbReference type="CDD" id="cd00302">
    <property type="entry name" value="cytochrome_P450"/>
    <property type="match status" value="1"/>
</dbReference>
<dbReference type="InterPro" id="IPR002401">
    <property type="entry name" value="Cyt_P450_E_grp-I"/>
</dbReference>
<organism evidence="3 4">
    <name type="scientific">Penicillium canescens</name>
    <dbReference type="NCBI Taxonomy" id="5083"/>
    <lineage>
        <taxon>Eukaryota</taxon>
        <taxon>Fungi</taxon>
        <taxon>Dikarya</taxon>
        <taxon>Ascomycota</taxon>
        <taxon>Pezizomycotina</taxon>
        <taxon>Eurotiomycetes</taxon>
        <taxon>Eurotiomycetidae</taxon>
        <taxon>Eurotiales</taxon>
        <taxon>Aspergillaceae</taxon>
        <taxon>Penicillium</taxon>
    </lineage>
</organism>
<dbReference type="Gene3D" id="1.10.630.10">
    <property type="entry name" value="Cytochrome P450"/>
    <property type="match status" value="1"/>
</dbReference>
<keyword evidence="2" id="KW-0479">Metal-binding</keyword>
<gene>
    <name evidence="3" type="ORF">N7460_006601</name>
</gene>
<dbReference type="EMBL" id="JAQJZL010000004">
    <property type="protein sequence ID" value="KAJ6045246.1"/>
    <property type="molecule type" value="Genomic_DNA"/>
</dbReference>
<accession>A0AAD6IGJ7</accession>
<reference evidence="3" key="1">
    <citation type="journal article" date="2023" name="IMA Fungus">
        <title>Comparative genomic study of the Penicillium genus elucidates a diverse pangenome and 15 lateral gene transfer events.</title>
        <authorList>
            <person name="Petersen C."/>
            <person name="Sorensen T."/>
            <person name="Nielsen M.R."/>
            <person name="Sondergaard T.E."/>
            <person name="Sorensen J.L."/>
            <person name="Fitzpatrick D.A."/>
            <person name="Frisvad J.C."/>
            <person name="Nielsen K.L."/>
        </authorList>
    </citation>
    <scope>NUCLEOTIDE SEQUENCE</scope>
    <source>
        <strain evidence="3">IBT 15450</strain>
    </source>
</reference>
<dbReference type="GO" id="GO:0020037">
    <property type="term" value="F:heme binding"/>
    <property type="evidence" value="ECO:0007669"/>
    <property type="project" value="InterPro"/>
</dbReference>
<comment type="similarity">
    <text evidence="1">Belongs to the cytochrome P450 family.</text>
</comment>
<dbReference type="PRINTS" id="PR00463">
    <property type="entry name" value="EP450I"/>
</dbReference>
<proteinExistence type="inferred from homology"/>